<dbReference type="InterPro" id="IPR027417">
    <property type="entry name" value="P-loop_NTPase"/>
</dbReference>
<dbReference type="GeneID" id="97668257"/>
<proteinExistence type="predicted"/>
<dbReference type="AlphaFoldDB" id="A0A0M6ZW43"/>
<dbReference type="Gene3D" id="3.40.50.300">
    <property type="entry name" value="P-loop containing nucleotide triphosphate hydrolases"/>
    <property type="match status" value="1"/>
</dbReference>
<evidence type="ECO:0000256" key="4">
    <source>
        <dbReference type="ARBA" id="ARBA00022989"/>
    </source>
</evidence>
<dbReference type="PANTHER" id="PTHR37937">
    <property type="entry name" value="CONJUGATIVE TRANSFER: DNA TRANSPORT"/>
    <property type="match status" value="1"/>
</dbReference>
<reference evidence="8" key="1">
    <citation type="submission" date="2015-07" db="EMBL/GenBank/DDBJ databases">
        <authorList>
            <person name="Rodrigo-Torres Lidia"/>
            <person name="Arahal R.David."/>
        </authorList>
    </citation>
    <scope>NUCLEOTIDE SEQUENCE [LARGE SCALE GENOMIC DNA]</scope>
    <source>
        <strain evidence="8">CECT 5096</strain>
    </source>
</reference>
<keyword evidence="2" id="KW-1003">Cell membrane</keyword>
<evidence type="ECO:0000256" key="5">
    <source>
        <dbReference type="ARBA" id="ARBA00023136"/>
    </source>
</evidence>
<dbReference type="SUPFAM" id="SSF52540">
    <property type="entry name" value="P-loop containing nucleoside triphosphate hydrolases"/>
    <property type="match status" value="1"/>
</dbReference>
<feature type="domain" description="TraD/TraG TraM recognition site" evidence="6">
    <location>
        <begin position="297"/>
        <end position="414"/>
    </location>
</feature>
<protein>
    <submittedName>
        <fullName evidence="7">Conjugal transfer coupling protein TraG</fullName>
    </submittedName>
</protein>
<dbReference type="GO" id="GO:0005886">
    <property type="term" value="C:plasma membrane"/>
    <property type="evidence" value="ECO:0007669"/>
    <property type="project" value="UniProtKB-SubCell"/>
</dbReference>
<gene>
    <name evidence="7" type="ORF">LA5096_00815</name>
</gene>
<dbReference type="Proteomes" id="UP000049983">
    <property type="component" value="Unassembled WGS sequence"/>
</dbReference>
<evidence type="ECO:0000256" key="1">
    <source>
        <dbReference type="ARBA" id="ARBA00004651"/>
    </source>
</evidence>
<organism evidence="7 8">
    <name type="scientific">Roseibium album</name>
    <dbReference type="NCBI Taxonomy" id="311410"/>
    <lineage>
        <taxon>Bacteria</taxon>
        <taxon>Pseudomonadati</taxon>
        <taxon>Pseudomonadota</taxon>
        <taxon>Alphaproteobacteria</taxon>
        <taxon>Hyphomicrobiales</taxon>
        <taxon>Stappiaceae</taxon>
        <taxon>Roseibium</taxon>
    </lineage>
</organism>
<keyword evidence="4" id="KW-1133">Transmembrane helix</keyword>
<accession>A0A0M6ZW43</accession>
<keyword evidence="8" id="KW-1185">Reference proteome</keyword>
<dbReference type="STRING" id="311410.LA5095_01959"/>
<evidence type="ECO:0000313" key="7">
    <source>
        <dbReference type="EMBL" id="CTQ65683.1"/>
    </source>
</evidence>
<dbReference type="EMBL" id="CXWC01000002">
    <property type="protein sequence ID" value="CTQ65683.1"/>
    <property type="molecule type" value="Genomic_DNA"/>
</dbReference>
<dbReference type="OrthoDB" id="9759295at2"/>
<evidence type="ECO:0000313" key="8">
    <source>
        <dbReference type="Proteomes" id="UP000049983"/>
    </source>
</evidence>
<evidence type="ECO:0000259" key="6">
    <source>
        <dbReference type="Pfam" id="PF12696"/>
    </source>
</evidence>
<dbReference type="Pfam" id="PF12696">
    <property type="entry name" value="TraG-D_C"/>
    <property type="match status" value="1"/>
</dbReference>
<comment type="subcellular location">
    <subcellularLocation>
        <location evidence="1">Cell membrane</location>
        <topology evidence="1">Multi-pass membrane protein</topology>
    </subcellularLocation>
</comment>
<sequence length="471" mass="51994">MSWPFRRFTSNAGLDPEGHRLLGTTFKGEPIWAPKGHSLLLSANGGGKTTAGSMAWLYSLLSSVSRPAILVFDSKDGELCAQAAPMIAEMGIPVAAIDEMGVLGPDYPYRVTVNALGGVVSTYQRNPQDLVFTSENANQALISDPPDDQKNQYFRDQPRTLLEYIIYALLKRKQRLATLGAVWGLISNPVMLLKIAKIDAVEGDDLLKALAMDVLDMSTHEHWPAHRSAAFKALRIFSAGSRMFEAGLDPDATHADLIRKRAVIFLVGPQAFMNRLGAIYALHILAFTEALYKGAGPLTMIGDEFTNAPLKPLVETLTTLRAFGGEIHLIAQSRSEIERRFGWLETQTIEENAIVKQWFGFSSFEEAERVSKALGEGQYVSTNLSTDNKEIRLQSTYQTGKERLLTPAELMEMKPDEQLIHIKGLGFLHARKTSMEMIAPYCHLIRPNPLEGGILPPNPKIVLRTPKGAHS</sequence>
<name>A0A0M6ZW43_9HYPH</name>
<dbReference type="RefSeq" id="WP_055114480.1">
    <property type="nucleotide sequence ID" value="NZ_CXWA01000002.1"/>
</dbReference>
<dbReference type="InterPro" id="IPR032689">
    <property type="entry name" value="TraG-D_C"/>
</dbReference>
<keyword evidence="3" id="KW-0812">Transmembrane</keyword>
<dbReference type="InterPro" id="IPR051539">
    <property type="entry name" value="T4SS-coupling_protein"/>
</dbReference>
<dbReference type="PANTHER" id="PTHR37937:SF1">
    <property type="entry name" value="CONJUGATIVE TRANSFER: DNA TRANSPORT"/>
    <property type="match status" value="1"/>
</dbReference>
<evidence type="ECO:0000256" key="2">
    <source>
        <dbReference type="ARBA" id="ARBA00022475"/>
    </source>
</evidence>
<keyword evidence="5" id="KW-0472">Membrane</keyword>
<evidence type="ECO:0000256" key="3">
    <source>
        <dbReference type="ARBA" id="ARBA00022692"/>
    </source>
</evidence>